<feature type="compositionally biased region" description="Low complexity" evidence="1">
    <location>
        <begin position="197"/>
        <end position="225"/>
    </location>
</feature>
<feature type="compositionally biased region" description="Basic and acidic residues" evidence="1">
    <location>
        <begin position="13"/>
        <end position="30"/>
    </location>
</feature>
<proteinExistence type="predicted"/>
<reference evidence="2 3" key="1">
    <citation type="submission" date="2024-09" db="EMBL/GenBank/DDBJ databases">
        <title>Rethinking Asexuality: The Enigmatic Case of Functional Sexual Genes in Lepraria (Stereocaulaceae).</title>
        <authorList>
            <person name="Doellman M."/>
            <person name="Sun Y."/>
            <person name="Barcenas-Pena A."/>
            <person name="Lumbsch H.T."/>
            <person name="Grewe F."/>
        </authorList>
    </citation>
    <scope>NUCLEOTIDE SEQUENCE [LARGE SCALE GENOMIC DNA]</scope>
    <source>
        <strain evidence="2 3">Grewe 0041</strain>
    </source>
</reference>
<sequence length="317" mass="33218">MASRGAFGFRSAKPADKSDERGRTAVDSARRASITSSAASNASKQSGQSTSFFSRSKSRGRTDPTRTTTPSSIPVGKTQSTEQLSSTMSEPGRNMIGTSGNTGLGTSTASQASTAQSPKFGKAGRNVLRRKAPLDQRGRYTPTESSTSSQSQAPSRSLLETASSPEVYKDPFAGAVLGITMPPVSGTPATNLPPGLRSSSEFATSSSRMASYNTRGTPQALLTQNLPPPTPTFAHDSGSSTRRSESPGAFSRTSTPTSMSSASPGMGTPAKAPFRRQTSPTRSRPPVTRRKFPSAQHQDDPHLTQRAGLPSVRESAT</sequence>
<evidence type="ECO:0000256" key="1">
    <source>
        <dbReference type="SAM" id="MobiDB-lite"/>
    </source>
</evidence>
<feature type="compositionally biased region" description="Low complexity" evidence="1">
    <location>
        <begin position="251"/>
        <end position="286"/>
    </location>
</feature>
<protein>
    <submittedName>
        <fullName evidence="2">Uncharacterized protein</fullName>
    </submittedName>
</protein>
<dbReference type="EMBL" id="JBHFEH010000028">
    <property type="protein sequence ID" value="KAL2052279.1"/>
    <property type="molecule type" value="Genomic_DNA"/>
</dbReference>
<feature type="region of interest" description="Disordered" evidence="1">
    <location>
        <begin position="1"/>
        <end position="317"/>
    </location>
</feature>
<feature type="compositionally biased region" description="Polar residues" evidence="1">
    <location>
        <begin position="44"/>
        <end position="55"/>
    </location>
</feature>
<feature type="compositionally biased region" description="Low complexity" evidence="1">
    <location>
        <begin position="141"/>
        <end position="157"/>
    </location>
</feature>
<comment type="caution">
    <text evidence="2">The sequence shown here is derived from an EMBL/GenBank/DDBJ whole genome shotgun (WGS) entry which is preliminary data.</text>
</comment>
<feature type="compositionally biased region" description="Low complexity" evidence="1">
    <location>
        <begin position="31"/>
        <end position="43"/>
    </location>
</feature>
<feature type="compositionally biased region" description="Polar residues" evidence="1">
    <location>
        <begin position="77"/>
        <end position="89"/>
    </location>
</feature>
<organism evidence="2 3">
    <name type="scientific">Lepraria finkii</name>
    <dbReference type="NCBI Taxonomy" id="1340010"/>
    <lineage>
        <taxon>Eukaryota</taxon>
        <taxon>Fungi</taxon>
        <taxon>Dikarya</taxon>
        <taxon>Ascomycota</taxon>
        <taxon>Pezizomycotina</taxon>
        <taxon>Lecanoromycetes</taxon>
        <taxon>OSLEUM clade</taxon>
        <taxon>Lecanoromycetidae</taxon>
        <taxon>Lecanorales</taxon>
        <taxon>Lecanorineae</taxon>
        <taxon>Stereocaulaceae</taxon>
        <taxon>Lepraria</taxon>
    </lineage>
</organism>
<name>A0ABR4B5U7_9LECA</name>
<feature type="compositionally biased region" description="Low complexity" evidence="1">
    <location>
        <begin position="97"/>
        <end position="117"/>
    </location>
</feature>
<evidence type="ECO:0000313" key="3">
    <source>
        <dbReference type="Proteomes" id="UP001590951"/>
    </source>
</evidence>
<evidence type="ECO:0000313" key="2">
    <source>
        <dbReference type="EMBL" id="KAL2052279.1"/>
    </source>
</evidence>
<gene>
    <name evidence="2" type="ORF">ABVK25_007438</name>
</gene>
<keyword evidence="3" id="KW-1185">Reference proteome</keyword>
<feature type="compositionally biased region" description="Low complexity" evidence="1">
    <location>
        <begin position="65"/>
        <end position="74"/>
    </location>
</feature>
<dbReference type="Proteomes" id="UP001590951">
    <property type="component" value="Unassembled WGS sequence"/>
</dbReference>
<accession>A0ABR4B5U7</accession>